<evidence type="ECO:0000313" key="2">
    <source>
        <dbReference type="Proteomes" id="UP001152320"/>
    </source>
</evidence>
<gene>
    <name evidence="1" type="ORF">HOLleu_27110</name>
</gene>
<accession>A0A9Q1H0L2</accession>
<name>A0A9Q1H0L2_HOLLE</name>
<proteinExistence type="predicted"/>
<dbReference type="Proteomes" id="UP001152320">
    <property type="component" value="Chromosome 13"/>
</dbReference>
<dbReference type="AlphaFoldDB" id="A0A9Q1H0L2"/>
<evidence type="ECO:0000313" key="1">
    <source>
        <dbReference type="EMBL" id="KAJ8030642.1"/>
    </source>
</evidence>
<sequence>MDGADVWHEPYVYNLDNYIISRPDLLQQYSHMKLARGRTLEEASVKDGGTLQPASIFR</sequence>
<comment type="caution">
    <text evidence="1">The sequence shown here is derived from an EMBL/GenBank/DDBJ whole genome shotgun (WGS) entry which is preliminary data.</text>
</comment>
<keyword evidence="2" id="KW-1185">Reference proteome</keyword>
<protein>
    <submittedName>
        <fullName evidence="1">Uncharacterized protein</fullName>
    </submittedName>
</protein>
<reference evidence="1" key="1">
    <citation type="submission" date="2021-10" db="EMBL/GenBank/DDBJ databases">
        <title>Tropical sea cucumber genome reveals ecological adaptation and Cuvierian tubules defense mechanism.</title>
        <authorList>
            <person name="Chen T."/>
        </authorList>
    </citation>
    <scope>NUCLEOTIDE SEQUENCE</scope>
    <source>
        <strain evidence="1">Nanhai2018</strain>
        <tissue evidence="1">Muscle</tissue>
    </source>
</reference>
<organism evidence="1 2">
    <name type="scientific">Holothuria leucospilota</name>
    <name type="common">Black long sea cucumber</name>
    <name type="synonym">Mertensiothuria leucospilota</name>
    <dbReference type="NCBI Taxonomy" id="206669"/>
    <lineage>
        <taxon>Eukaryota</taxon>
        <taxon>Metazoa</taxon>
        <taxon>Echinodermata</taxon>
        <taxon>Eleutherozoa</taxon>
        <taxon>Echinozoa</taxon>
        <taxon>Holothuroidea</taxon>
        <taxon>Aspidochirotacea</taxon>
        <taxon>Aspidochirotida</taxon>
        <taxon>Holothuriidae</taxon>
        <taxon>Holothuria</taxon>
    </lineage>
</organism>
<dbReference type="EMBL" id="JAIZAY010000013">
    <property type="protein sequence ID" value="KAJ8030642.1"/>
    <property type="molecule type" value="Genomic_DNA"/>
</dbReference>
<dbReference type="OrthoDB" id="416710at2759"/>